<feature type="transmembrane region" description="Helical" evidence="1">
    <location>
        <begin position="44"/>
        <end position="66"/>
    </location>
</feature>
<keyword evidence="1" id="KW-0812">Transmembrane</keyword>
<proteinExistence type="predicted"/>
<evidence type="ECO:0000313" key="2">
    <source>
        <dbReference type="EMBL" id="KDR69613.1"/>
    </source>
</evidence>
<gene>
    <name evidence="2" type="ORF">GALMADRAFT_230584</name>
</gene>
<dbReference type="HOGENOM" id="CLU_1250752_0_0_1"/>
<evidence type="ECO:0000313" key="3">
    <source>
        <dbReference type="Proteomes" id="UP000027222"/>
    </source>
</evidence>
<keyword evidence="3" id="KW-1185">Reference proteome</keyword>
<organism evidence="2 3">
    <name type="scientific">Galerina marginata (strain CBS 339.88)</name>
    <dbReference type="NCBI Taxonomy" id="685588"/>
    <lineage>
        <taxon>Eukaryota</taxon>
        <taxon>Fungi</taxon>
        <taxon>Dikarya</taxon>
        <taxon>Basidiomycota</taxon>
        <taxon>Agaricomycotina</taxon>
        <taxon>Agaricomycetes</taxon>
        <taxon>Agaricomycetidae</taxon>
        <taxon>Agaricales</taxon>
        <taxon>Agaricineae</taxon>
        <taxon>Strophariaceae</taxon>
        <taxon>Galerina</taxon>
    </lineage>
</organism>
<dbReference type="EMBL" id="KL142401">
    <property type="protein sequence ID" value="KDR69613.1"/>
    <property type="molecule type" value="Genomic_DNA"/>
</dbReference>
<name>A0A067SS68_GALM3</name>
<evidence type="ECO:0000256" key="1">
    <source>
        <dbReference type="SAM" id="Phobius"/>
    </source>
</evidence>
<dbReference type="Proteomes" id="UP000027222">
    <property type="component" value="Unassembled WGS sequence"/>
</dbReference>
<protein>
    <submittedName>
        <fullName evidence="2">Uncharacterized protein</fullName>
    </submittedName>
</protein>
<feature type="transmembrane region" description="Helical" evidence="1">
    <location>
        <begin position="82"/>
        <end position="99"/>
    </location>
</feature>
<reference evidence="3" key="1">
    <citation type="journal article" date="2014" name="Proc. Natl. Acad. Sci. U.S.A.">
        <title>Extensive sampling of basidiomycete genomes demonstrates inadequacy of the white-rot/brown-rot paradigm for wood decay fungi.</title>
        <authorList>
            <person name="Riley R."/>
            <person name="Salamov A.A."/>
            <person name="Brown D.W."/>
            <person name="Nagy L.G."/>
            <person name="Floudas D."/>
            <person name="Held B.W."/>
            <person name="Levasseur A."/>
            <person name="Lombard V."/>
            <person name="Morin E."/>
            <person name="Otillar R."/>
            <person name="Lindquist E.A."/>
            <person name="Sun H."/>
            <person name="LaButti K.M."/>
            <person name="Schmutz J."/>
            <person name="Jabbour D."/>
            <person name="Luo H."/>
            <person name="Baker S.E."/>
            <person name="Pisabarro A.G."/>
            <person name="Walton J.D."/>
            <person name="Blanchette R.A."/>
            <person name="Henrissat B."/>
            <person name="Martin F."/>
            <person name="Cullen D."/>
            <person name="Hibbett D.S."/>
            <person name="Grigoriev I.V."/>
        </authorList>
    </citation>
    <scope>NUCLEOTIDE SEQUENCE [LARGE SCALE GENOMIC DNA]</scope>
    <source>
        <strain evidence="3">CBS 339.88</strain>
    </source>
</reference>
<keyword evidence="1" id="KW-0472">Membrane</keyword>
<sequence length="221" mass="24739">MARTDPFTPCFPAPALLLLLVLNPAGASWSWSRDFLGSFLRARLLPCLLRTPACELVLVVVLLLALDHPSLQPPGPPPTPEFEPVLIVVVMLVLLLLLAQGQPRHGNTKIVRINSTHTRQLNSLHPDCGLDSNFSLQLDLDFNLNLKFAADPAPTRPARALSFKFSIQEKGCRLSSPRPRRPSWISGGWYEFEWMRRQVLNVNIKIETSNSVLDLNSKFMV</sequence>
<dbReference type="AlphaFoldDB" id="A0A067SS68"/>
<feature type="transmembrane region" description="Helical" evidence="1">
    <location>
        <begin position="12"/>
        <end position="32"/>
    </location>
</feature>
<accession>A0A067SS68</accession>
<keyword evidence="1" id="KW-1133">Transmembrane helix</keyword>